<dbReference type="AlphaFoldDB" id="A0A5C0AUK2"/>
<sequence length="715" mass="79294">MTFTSPTSTQLTPEQRAIVTHRARSILIGAVAGSGKTTTLAQCVAHRERGGVQGRDILVLVFTPAAEQVFRERLAQAGASRHVRVQTYAAFARALLEGWAAAGIIDGTEAHLPDAQAMRPHLYEAIEDASERQPDYDYRYDLTSEHAESLVNHLSRLKGTLDLRRFEHGDDAELADELDLPRGLIGICRQYESLRNIDVGTYAFESESDYVYDVLQLAEQLQDQLDWPRYGLIVADEWHDANAGHIQLLRKLAHDNTQVIAAGDREQVVHSWNGADPRFMGEAYLALFPGTQRLPLSLSFRCGPTLSACAQHLSGQRFGSARIQDTEVSVLGYQGDDMSDGARQTIDAVLALGRNAGDVTLSDVAILLRDPHQSIPIENALIAAGIAYQVEGFASYFNRIEVRMLRGILHIVMGTIASVGDKTEIKPIIRALGVFASVQLSAKEWTQAARVIAEHPTDIAEFYRGQLTRVHEGREELDASARRWRERFANVCEFLIGKAQAWSAGDLLAYAARELQIADTTRRLFVHRVEAQAIAKSIDGFVAHARDTGLSVSDFLAMLEQAQRRATQLKKNQHALTLATARDAKGKEWKHVLLPFLANGEFPDTRNEPGEERRLFYVAITRASERLLLFVPHGQHNHFVDFLRLEESRLIGADSLRENLASAAAPAPARIYLAVPFGEKDAAKALGAQWDGVARKWWIGPAVPTRPFKRWMGGS</sequence>
<evidence type="ECO:0000256" key="6">
    <source>
        <dbReference type="ARBA" id="ARBA00023125"/>
    </source>
</evidence>
<name>A0A5C0AUK2_9BURK</name>
<comment type="catalytic activity">
    <reaction evidence="11">
        <text>ATP + H2O = ADP + phosphate + H(+)</text>
        <dbReference type="Rhea" id="RHEA:13065"/>
        <dbReference type="ChEBI" id="CHEBI:15377"/>
        <dbReference type="ChEBI" id="CHEBI:15378"/>
        <dbReference type="ChEBI" id="CHEBI:30616"/>
        <dbReference type="ChEBI" id="CHEBI:43474"/>
        <dbReference type="ChEBI" id="CHEBI:456216"/>
        <dbReference type="EC" id="5.6.2.4"/>
    </reaction>
</comment>
<dbReference type="GO" id="GO:0000724">
    <property type="term" value="P:double-strand break repair via homologous recombination"/>
    <property type="evidence" value="ECO:0007669"/>
    <property type="project" value="TreeGrafter"/>
</dbReference>
<comment type="catalytic activity">
    <reaction evidence="8">
        <text>Couples ATP hydrolysis with the unwinding of duplex DNA by translocating in the 3'-5' direction.</text>
        <dbReference type="EC" id="5.6.2.4"/>
    </reaction>
</comment>
<keyword evidence="17" id="KW-1185">Reference proteome</keyword>
<evidence type="ECO:0000256" key="1">
    <source>
        <dbReference type="ARBA" id="ARBA00009922"/>
    </source>
</evidence>
<evidence type="ECO:0000256" key="11">
    <source>
        <dbReference type="ARBA" id="ARBA00048988"/>
    </source>
</evidence>
<reference evidence="16 17" key="1">
    <citation type="submission" date="2019-08" db="EMBL/GenBank/DDBJ databases">
        <title>Amphibian skin-associated Pigmentiphaga: genome sequence and occurrence across geography and hosts.</title>
        <authorList>
            <person name="Bletz M.C."/>
            <person name="Bunk B."/>
            <person name="Sproeer C."/>
            <person name="Biwer P."/>
            <person name="Reiter S."/>
            <person name="Rabemananjara F.C.E."/>
            <person name="Schulz S."/>
            <person name="Overmann J."/>
            <person name="Vences M."/>
        </authorList>
    </citation>
    <scope>NUCLEOTIDE SEQUENCE [LARGE SCALE GENOMIC DNA]</scope>
    <source>
        <strain evidence="16 17">Mada1488</strain>
    </source>
</reference>
<dbReference type="RefSeq" id="WP_148813508.1">
    <property type="nucleotide sequence ID" value="NZ_CP043046.1"/>
</dbReference>
<proteinExistence type="inferred from homology"/>
<evidence type="ECO:0000313" key="16">
    <source>
        <dbReference type="EMBL" id="QEI05354.1"/>
    </source>
</evidence>
<dbReference type="Gene3D" id="3.40.50.300">
    <property type="entry name" value="P-loop containing nucleotide triphosphate hydrolases"/>
    <property type="match status" value="2"/>
</dbReference>
<dbReference type="Gene3D" id="1.10.10.160">
    <property type="match status" value="1"/>
</dbReference>
<dbReference type="GO" id="GO:0031297">
    <property type="term" value="P:replication fork processing"/>
    <property type="evidence" value="ECO:0007669"/>
    <property type="project" value="TreeGrafter"/>
</dbReference>
<dbReference type="PROSITE" id="PS51198">
    <property type="entry name" value="UVRD_HELICASE_ATP_BIND"/>
    <property type="match status" value="1"/>
</dbReference>
<feature type="binding site" evidence="12">
    <location>
        <begin position="30"/>
        <end position="37"/>
    </location>
    <ligand>
        <name>ATP</name>
        <dbReference type="ChEBI" id="CHEBI:30616"/>
    </ligand>
</feature>
<accession>A0A5C0AUK2</accession>
<dbReference type="InterPro" id="IPR014016">
    <property type="entry name" value="UvrD-like_ATP-bd"/>
</dbReference>
<evidence type="ECO:0000259" key="15">
    <source>
        <dbReference type="PROSITE" id="PS51217"/>
    </source>
</evidence>
<keyword evidence="5 12" id="KW-0067">ATP-binding</keyword>
<comment type="similarity">
    <text evidence="1">Belongs to the helicase family. UvrD subfamily.</text>
</comment>
<dbReference type="InterPro" id="IPR014017">
    <property type="entry name" value="DNA_helicase_UvrD-like_C"/>
</dbReference>
<dbReference type="GO" id="GO:0005524">
    <property type="term" value="F:ATP binding"/>
    <property type="evidence" value="ECO:0007669"/>
    <property type="project" value="UniProtKB-UniRule"/>
</dbReference>
<dbReference type="PROSITE" id="PS51217">
    <property type="entry name" value="UVRD_HELICASE_CTER"/>
    <property type="match status" value="1"/>
</dbReference>
<dbReference type="GO" id="GO:0043138">
    <property type="term" value="F:3'-5' DNA helicase activity"/>
    <property type="evidence" value="ECO:0007669"/>
    <property type="project" value="UniProtKB-EC"/>
</dbReference>
<evidence type="ECO:0000256" key="2">
    <source>
        <dbReference type="ARBA" id="ARBA00022741"/>
    </source>
</evidence>
<dbReference type="Pfam" id="PF18974">
    <property type="entry name" value="DUF5710"/>
    <property type="match status" value="1"/>
</dbReference>
<keyword evidence="2 12" id="KW-0547">Nucleotide-binding</keyword>
<keyword evidence="6" id="KW-0238">DNA-binding</keyword>
<dbReference type="GO" id="GO:0003677">
    <property type="term" value="F:DNA binding"/>
    <property type="evidence" value="ECO:0007669"/>
    <property type="project" value="InterPro"/>
</dbReference>
<keyword evidence="3 12" id="KW-0378">Hydrolase</keyword>
<dbReference type="OrthoDB" id="9792687at2"/>
<keyword evidence="7" id="KW-0413">Isomerase</keyword>
<dbReference type="Pfam" id="PF00580">
    <property type="entry name" value="UvrD-helicase"/>
    <property type="match status" value="1"/>
</dbReference>
<evidence type="ECO:0000256" key="13">
    <source>
        <dbReference type="SAM" id="Coils"/>
    </source>
</evidence>
<evidence type="ECO:0000256" key="12">
    <source>
        <dbReference type="PROSITE-ProRule" id="PRU00560"/>
    </source>
</evidence>
<feature type="coiled-coil region" evidence="13">
    <location>
        <begin position="552"/>
        <end position="579"/>
    </location>
</feature>
<dbReference type="Gene3D" id="1.10.486.10">
    <property type="entry name" value="PCRA, domain 4"/>
    <property type="match status" value="1"/>
</dbReference>
<organism evidence="16 17">
    <name type="scientific">Pigmentiphaga aceris</name>
    <dbReference type="NCBI Taxonomy" id="1940612"/>
    <lineage>
        <taxon>Bacteria</taxon>
        <taxon>Pseudomonadati</taxon>
        <taxon>Pseudomonadota</taxon>
        <taxon>Betaproteobacteria</taxon>
        <taxon>Burkholderiales</taxon>
        <taxon>Alcaligenaceae</taxon>
        <taxon>Pigmentiphaga</taxon>
    </lineage>
</organism>
<evidence type="ECO:0000259" key="14">
    <source>
        <dbReference type="PROSITE" id="PS51198"/>
    </source>
</evidence>
<dbReference type="KEGG" id="pacr:FXN63_05485"/>
<dbReference type="EC" id="5.6.2.4" evidence="9"/>
<dbReference type="PANTHER" id="PTHR11070:SF2">
    <property type="entry name" value="ATP-DEPENDENT DNA HELICASE SRS2"/>
    <property type="match status" value="1"/>
</dbReference>
<dbReference type="InterPro" id="IPR027417">
    <property type="entry name" value="P-loop_NTPase"/>
</dbReference>
<dbReference type="InterPro" id="IPR043764">
    <property type="entry name" value="DUF5710"/>
</dbReference>
<keyword evidence="13" id="KW-0175">Coiled coil</keyword>
<dbReference type="Proteomes" id="UP000325161">
    <property type="component" value="Chromosome"/>
</dbReference>
<evidence type="ECO:0000256" key="7">
    <source>
        <dbReference type="ARBA" id="ARBA00023235"/>
    </source>
</evidence>
<evidence type="ECO:0000256" key="10">
    <source>
        <dbReference type="ARBA" id="ARBA00034923"/>
    </source>
</evidence>
<dbReference type="InterPro" id="IPR013986">
    <property type="entry name" value="DExx_box_DNA_helicase_dom_sf"/>
</dbReference>
<protein>
    <recommendedName>
        <fullName evidence="9">DNA 3'-5' helicase</fullName>
        <ecNumber evidence="9">5.6.2.4</ecNumber>
    </recommendedName>
    <alternativeName>
        <fullName evidence="10">DNA 3'-5' helicase II</fullName>
    </alternativeName>
</protein>
<evidence type="ECO:0000256" key="5">
    <source>
        <dbReference type="ARBA" id="ARBA00022840"/>
    </source>
</evidence>
<evidence type="ECO:0000256" key="3">
    <source>
        <dbReference type="ARBA" id="ARBA00022801"/>
    </source>
</evidence>
<dbReference type="PANTHER" id="PTHR11070">
    <property type="entry name" value="UVRD / RECB / PCRA DNA HELICASE FAMILY MEMBER"/>
    <property type="match status" value="1"/>
</dbReference>
<evidence type="ECO:0000256" key="9">
    <source>
        <dbReference type="ARBA" id="ARBA00034808"/>
    </source>
</evidence>
<evidence type="ECO:0000256" key="8">
    <source>
        <dbReference type="ARBA" id="ARBA00034617"/>
    </source>
</evidence>
<dbReference type="EMBL" id="CP043046">
    <property type="protein sequence ID" value="QEI05354.1"/>
    <property type="molecule type" value="Genomic_DNA"/>
</dbReference>
<dbReference type="InterPro" id="IPR000212">
    <property type="entry name" value="DNA_helicase_UvrD/REP"/>
</dbReference>
<feature type="domain" description="UvrD-like helicase C-terminal" evidence="15">
    <location>
        <begin position="297"/>
        <end position="586"/>
    </location>
</feature>
<dbReference type="SUPFAM" id="SSF52540">
    <property type="entry name" value="P-loop containing nucleoside triphosphate hydrolases"/>
    <property type="match status" value="1"/>
</dbReference>
<evidence type="ECO:0000256" key="4">
    <source>
        <dbReference type="ARBA" id="ARBA00022806"/>
    </source>
</evidence>
<dbReference type="Pfam" id="PF13361">
    <property type="entry name" value="UvrD_C"/>
    <property type="match status" value="1"/>
</dbReference>
<dbReference type="GO" id="GO:0016887">
    <property type="term" value="F:ATP hydrolysis activity"/>
    <property type="evidence" value="ECO:0007669"/>
    <property type="project" value="RHEA"/>
</dbReference>
<keyword evidence="4 12" id="KW-0347">Helicase</keyword>
<gene>
    <name evidence="16" type="ORF">FXN63_05485</name>
</gene>
<evidence type="ECO:0000313" key="17">
    <source>
        <dbReference type="Proteomes" id="UP000325161"/>
    </source>
</evidence>
<feature type="domain" description="UvrD-like helicase ATP-binding" evidence="14">
    <location>
        <begin position="9"/>
        <end position="303"/>
    </location>
</feature>